<sequence>MEWAIDFPQEEFLIARPCLRRACLGNHIAGLFLSYLLYQASISKEFRNYTKLYKQQYGCANEDVPGFDGDITIYKTQQEIIQGMNDEFSDRTLRDTAIPLLIALGYIDIDTSDKTNSYTIHMPQIQTGINNPPKREDVLPKLYDLIKDRNAFRKHRRLFREKGNDCSMEQ</sequence>
<dbReference type="RefSeq" id="WP_151755834.1">
    <property type="nucleotide sequence ID" value="NZ_BKZW01000001.1"/>
</dbReference>
<dbReference type="Proteomes" id="UP000326912">
    <property type="component" value="Unassembled WGS sequence"/>
</dbReference>
<comment type="caution">
    <text evidence="1">The sequence shown here is derived from an EMBL/GenBank/DDBJ whole genome shotgun (WGS) entry which is preliminary data.</text>
</comment>
<organism evidence="1 2">
    <name type="scientific">Dictyobacter vulcani</name>
    <dbReference type="NCBI Taxonomy" id="2607529"/>
    <lineage>
        <taxon>Bacteria</taxon>
        <taxon>Bacillati</taxon>
        <taxon>Chloroflexota</taxon>
        <taxon>Ktedonobacteria</taxon>
        <taxon>Ktedonobacterales</taxon>
        <taxon>Dictyobacteraceae</taxon>
        <taxon>Dictyobacter</taxon>
    </lineage>
</organism>
<dbReference type="AlphaFoldDB" id="A0A5J4KEX4"/>
<keyword evidence="2" id="KW-1185">Reference proteome</keyword>
<gene>
    <name evidence="1" type="ORF">KDW_20400</name>
</gene>
<dbReference type="EMBL" id="BKZW01000001">
    <property type="protein sequence ID" value="GER87878.1"/>
    <property type="molecule type" value="Genomic_DNA"/>
</dbReference>
<evidence type="ECO:0000313" key="2">
    <source>
        <dbReference type="Proteomes" id="UP000326912"/>
    </source>
</evidence>
<proteinExistence type="predicted"/>
<reference evidence="1 2" key="1">
    <citation type="submission" date="2019-10" db="EMBL/GenBank/DDBJ databases">
        <title>Dictyobacter vulcani sp. nov., within the class Ktedonobacteria, isolated from soil of volcanic Mt. Zao.</title>
        <authorList>
            <person name="Zheng Y."/>
            <person name="Wang C.M."/>
            <person name="Sakai Y."/>
            <person name="Abe K."/>
            <person name="Yokota A."/>
            <person name="Yabe S."/>
        </authorList>
    </citation>
    <scope>NUCLEOTIDE SEQUENCE [LARGE SCALE GENOMIC DNA]</scope>
    <source>
        <strain evidence="1 2">W12</strain>
    </source>
</reference>
<name>A0A5J4KEX4_9CHLR</name>
<protein>
    <submittedName>
        <fullName evidence="1">Uncharacterized protein</fullName>
    </submittedName>
</protein>
<accession>A0A5J4KEX4</accession>
<evidence type="ECO:0000313" key="1">
    <source>
        <dbReference type="EMBL" id="GER87878.1"/>
    </source>
</evidence>